<keyword evidence="2" id="KW-0614">Plasmid</keyword>
<geneLocation type="plasmid" evidence="2 3">
    <name>punmamed2</name>
</geneLocation>
<feature type="compositionally biased region" description="Low complexity" evidence="1">
    <location>
        <begin position="9"/>
        <end position="32"/>
    </location>
</feature>
<dbReference type="InterPro" id="IPR051698">
    <property type="entry name" value="Transposase_11-like"/>
</dbReference>
<evidence type="ECO:0000256" key="1">
    <source>
        <dbReference type="SAM" id="MobiDB-lite"/>
    </source>
</evidence>
<dbReference type="EMBL" id="CP121683">
    <property type="protein sequence ID" value="WGD45163.1"/>
    <property type="molecule type" value="Genomic_DNA"/>
</dbReference>
<gene>
    <name evidence="2" type="ORF">PYS65_34280</name>
</gene>
<dbReference type="PANTHER" id="PTHR30298:SF0">
    <property type="entry name" value="PROTEIN YBFL-RELATED"/>
    <property type="match status" value="1"/>
</dbReference>
<feature type="region of interest" description="Disordered" evidence="1">
    <location>
        <begin position="1"/>
        <end position="40"/>
    </location>
</feature>
<sequence length="253" mass="27368">MARSSQPPGASQRTARARSSSGARTTRSGRAGARARHTSTTPDLLADITGAIVTADALHTVAGHAHYLHRREAFGLFPVKENRSALFAQLDALDWDKTTNPHITVHRTEETNSGRHEIRIARVQPLAPGQAHFPHATRALLVERYTTGRGDGKTHADAELGITTAPSDVAGTTVLTHCVRGQWALEAQHFIRDVTFGEDICRARTGSLPRALATFRSLAISLAHLAGWTNNAAAHDHYRNHPTDALRELGLTG</sequence>
<name>A0ABY8KFJ1_9ACTN</name>
<evidence type="ECO:0000313" key="3">
    <source>
        <dbReference type="Proteomes" id="UP001216440"/>
    </source>
</evidence>
<reference evidence="2 3" key="1">
    <citation type="submission" date="2023-03" db="EMBL/GenBank/DDBJ databases">
        <authorList>
            <person name="Mo P."/>
        </authorList>
    </citation>
    <scope>NUCLEOTIDE SEQUENCE [LARGE SCALE GENOMIC DNA]</scope>
    <source>
        <strain evidence="2 3">HUAS 5</strain>
        <plasmid evidence="2 3">punmamed2</plasmid>
    </source>
</reference>
<dbReference type="InterPro" id="IPR047647">
    <property type="entry name" value="ISAs1_transpos"/>
</dbReference>
<proteinExistence type="predicted"/>
<protein>
    <submittedName>
        <fullName evidence="2">ISAs1 family transposase</fullName>
    </submittedName>
</protein>
<evidence type="ECO:0000313" key="2">
    <source>
        <dbReference type="EMBL" id="WGD45163.1"/>
    </source>
</evidence>
<organism evidence="2 3">
    <name type="scientific">Streptomyces cathayae</name>
    <dbReference type="NCBI Taxonomy" id="3031124"/>
    <lineage>
        <taxon>Bacteria</taxon>
        <taxon>Bacillati</taxon>
        <taxon>Actinomycetota</taxon>
        <taxon>Actinomycetes</taxon>
        <taxon>Kitasatosporales</taxon>
        <taxon>Streptomycetaceae</taxon>
        <taxon>Streptomyces</taxon>
    </lineage>
</organism>
<dbReference type="PANTHER" id="PTHR30298">
    <property type="entry name" value="H REPEAT-ASSOCIATED PREDICTED TRANSPOSASE"/>
    <property type="match status" value="1"/>
</dbReference>
<keyword evidence="3" id="KW-1185">Reference proteome</keyword>
<dbReference type="NCBIfam" id="NF033564">
    <property type="entry name" value="transpos_ISAs1"/>
    <property type="match status" value="1"/>
</dbReference>
<accession>A0ABY8KFJ1</accession>
<dbReference type="RefSeq" id="WP_279338214.1">
    <property type="nucleotide sequence ID" value="NZ_CP121683.1"/>
</dbReference>
<dbReference type="Proteomes" id="UP001216440">
    <property type="component" value="Plasmid punmamed2"/>
</dbReference>